<evidence type="ECO:0000313" key="7">
    <source>
        <dbReference type="EMBL" id="BBH00025.1"/>
    </source>
</evidence>
<feature type="domain" description="Ubiquitin-like protease family profile" evidence="5">
    <location>
        <begin position="745"/>
        <end position="858"/>
    </location>
</feature>
<dbReference type="InterPro" id="IPR015410">
    <property type="entry name" value="DUF1985"/>
</dbReference>
<dbReference type="AlphaFoldDB" id="A0A4Y1R7G9"/>
<dbReference type="GO" id="GO:0006508">
    <property type="term" value="P:proteolysis"/>
    <property type="evidence" value="ECO:0007669"/>
    <property type="project" value="UniProtKB-KW"/>
</dbReference>
<feature type="compositionally biased region" description="Polar residues" evidence="4">
    <location>
        <begin position="447"/>
        <end position="464"/>
    </location>
</feature>
<evidence type="ECO:0000256" key="3">
    <source>
        <dbReference type="ARBA" id="ARBA00022801"/>
    </source>
</evidence>
<comment type="similarity">
    <text evidence="1">Belongs to the peptidase C48 family.</text>
</comment>
<feature type="region of interest" description="Disordered" evidence="4">
    <location>
        <begin position="447"/>
        <end position="474"/>
    </location>
</feature>
<name>A0A4Y1R7G9_PRUDU</name>
<sequence>LMIPEDEKYEGKPYALSHTRTAITTIKAKFNTQQLQRFEGSCFGHLLLIEDLKWNSQIIHGLLMRKADPKTVTQVNGIKFIVGNKLIQFTAQQFCLITGLRFGKLPFIPKATNENCSLKRKYFSTNKPATLLDLHTAFIECTDDEDALKLGMVYFANFVLLGTEKHVLIDMRYLKLAEDLEEFDKYPWGAVSYAMTNASLLRAVSAEYQRVKVPQKRKMPKQRGKRTQTRMRSGRPREYIIRGFGFALQIWAFEVFPALEALHFTVHEDNRHIPRILHWRSNTVDVQLLRPTDIEKQQPYWSWGDDDNEEPMVELFGDEAEEKTGTSSEEKDADVEETATLPSSSKAKGSVNDVRSLKHQLRSTKDQLAKLRSSNRGLRNRVRDLEAIVQKNCLKHENECDRNKKAIRDLTLKIAEVEHYLKLETEELKKNYGGEAHEEVCTAQMNDGGQNDLSPVNEPTSPTTAAPKMDTEVPADGVEPFPGMHTERGEMEAPVCGAPREPEVPADRVEPFPAMEVIDTEIETSVPERQVDQQPHKVPTAEDVKLPSVEDALLPTPEDGNGYRDWKKTEIEGVGCKVRPPMKCNITVVGDEGDEGDNEATATVRKPAGEGKGCRLKRAATPLLSPFTDPSRKKRKVTDLHAQTPQPRFDPTKPVAMDDVKAIIQLCRAWKTDISAELELEPFEVGADFFYKLLDETAWMSSRGVDNRRVLSAAVCNAKWETSHEETICCKHRSPSPNYLKNVHHFVNGSWQHGYAQAWTKVRKVYLPYNVRQSHWVAVEVDFVRHTVTVYDSYSDFTSNSMLVRFMEPITHTLAKVLHEMRFYEKSEVEAVKSKGTDMSNFNPFTICRISDVPQQTDGAGIPLHTIDPSKFGYYRLKLAIEALRGEAY</sequence>
<keyword evidence="2" id="KW-0645">Protease</keyword>
<evidence type="ECO:0000256" key="2">
    <source>
        <dbReference type="ARBA" id="ARBA00022670"/>
    </source>
</evidence>
<feature type="non-terminal residue" evidence="7">
    <location>
        <position position="1"/>
    </location>
</feature>
<dbReference type="GO" id="GO:0008234">
    <property type="term" value="F:cysteine-type peptidase activity"/>
    <property type="evidence" value="ECO:0007669"/>
    <property type="project" value="InterPro"/>
</dbReference>
<dbReference type="Pfam" id="PF09331">
    <property type="entry name" value="DUF1985"/>
    <property type="match status" value="1"/>
</dbReference>
<gene>
    <name evidence="7" type="ORF">Prudu_009916</name>
</gene>
<feature type="domain" description="DUF1985" evidence="6">
    <location>
        <begin position="78"/>
        <end position="197"/>
    </location>
</feature>
<keyword evidence="3" id="KW-0378">Hydrolase</keyword>
<dbReference type="InterPro" id="IPR003653">
    <property type="entry name" value="Peptidase_C48_C"/>
</dbReference>
<dbReference type="InterPro" id="IPR038765">
    <property type="entry name" value="Papain-like_cys_pep_sf"/>
</dbReference>
<reference evidence="7" key="1">
    <citation type="journal article" date="2019" name="Science">
        <title>Mutation of a bHLH transcription factor allowed almond domestication.</title>
        <authorList>
            <person name="Sanchez-Perez R."/>
            <person name="Pavan S."/>
            <person name="Mazzeo R."/>
            <person name="Moldovan C."/>
            <person name="Aiese Cigliano R."/>
            <person name="Del Cueto J."/>
            <person name="Ricciardi F."/>
            <person name="Lotti C."/>
            <person name="Ricciardi L."/>
            <person name="Dicenta F."/>
            <person name="Lopez-Marques R.L."/>
            <person name="Lindberg Moller B."/>
        </authorList>
    </citation>
    <scope>NUCLEOTIDE SEQUENCE</scope>
</reference>
<evidence type="ECO:0000259" key="6">
    <source>
        <dbReference type="Pfam" id="PF09331"/>
    </source>
</evidence>
<accession>A0A4Y1R7G9</accession>
<evidence type="ECO:0000256" key="4">
    <source>
        <dbReference type="SAM" id="MobiDB-lite"/>
    </source>
</evidence>
<dbReference type="Pfam" id="PF02902">
    <property type="entry name" value="Peptidase_C48"/>
    <property type="match status" value="1"/>
</dbReference>
<proteinExistence type="inferred from homology"/>
<dbReference type="PANTHER" id="PTHR48449:SF1">
    <property type="entry name" value="DUF1985 DOMAIN-CONTAINING PROTEIN"/>
    <property type="match status" value="1"/>
</dbReference>
<dbReference type="PANTHER" id="PTHR48449">
    <property type="entry name" value="DUF1985 DOMAIN-CONTAINING PROTEIN"/>
    <property type="match status" value="1"/>
</dbReference>
<dbReference type="SUPFAM" id="SSF54001">
    <property type="entry name" value="Cysteine proteinases"/>
    <property type="match status" value="1"/>
</dbReference>
<protein>
    <submittedName>
        <fullName evidence="7">DNA glycosylase superfamily protein</fullName>
    </submittedName>
</protein>
<feature type="non-terminal residue" evidence="7">
    <location>
        <position position="889"/>
    </location>
</feature>
<dbReference type="EMBL" id="AP019299">
    <property type="protein sequence ID" value="BBH00025.1"/>
    <property type="molecule type" value="Genomic_DNA"/>
</dbReference>
<evidence type="ECO:0000256" key="1">
    <source>
        <dbReference type="ARBA" id="ARBA00005234"/>
    </source>
</evidence>
<feature type="region of interest" description="Disordered" evidence="4">
    <location>
        <begin position="625"/>
        <end position="654"/>
    </location>
</feature>
<evidence type="ECO:0000259" key="5">
    <source>
        <dbReference type="Pfam" id="PF02902"/>
    </source>
</evidence>
<dbReference type="Gene3D" id="3.40.395.10">
    <property type="entry name" value="Adenoviral Proteinase, Chain A"/>
    <property type="match status" value="1"/>
</dbReference>
<feature type="region of interest" description="Disordered" evidence="4">
    <location>
        <begin position="320"/>
        <end position="356"/>
    </location>
</feature>
<organism evidence="7">
    <name type="scientific">Prunus dulcis</name>
    <name type="common">Almond</name>
    <name type="synonym">Amygdalus dulcis</name>
    <dbReference type="NCBI Taxonomy" id="3755"/>
    <lineage>
        <taxon>Eukaryota</taxon>
        <taxon>Viridiplantae</taxon>
        <taxon>Streptophyta</taxon>
        <taxon>Embryophyta</taxon>
        <taxon>Tracheophyta</taxon>
        <taxon>Spermatophyta</taxon>
        <taxon>Magnoliopsida</taxon>
        <taxon>eudicotyledons</taxon>
        <taxon>Gunneridae</taxon>
        <taxon>Pentapetalae</taxon>
        <taxon>rosids</taxon>
        <taxon>fabids</taxon>
        <taxon>Rosales</taxon>
        <taxon>Rosaceae</taxon>
        <taxon>Amygdaloideae</taxon>
        <taxon>Amygdaleae</taxon>
        <taxon>Prunus</taxon>
    </lineage>
</organism>